<evidence type="ECO:0000313" key="2">
    <source>
        <dbReference type="EMBL" id="GJS86565.1"/>
    </source>
</evidence>
<dbReference type="InterPro" id="IPR000477">
    <property type="entry name" value="RT_dom"/>
</dbReference>
<dbReference type="PANTHER" id="PTHR31635">
    <property type="entry name" value="REVERSE TRANSCRIPTASE DOMAIN-CONTAINING PROTEIN-RELATED"/>
    <property type="match status" value="1"/>
</dbReference>
<keyword evidence="3" id="KW-1185">Reference proteome</keyword>
<protein>
    <submittedName>
        <fullName evidence="2">RNA-directed DNA polymerase, eukaryota</fullName>
    </submittedName>
</protein>
<keyword evidence="2" id="KW-0695">RNA-directed DNA polymerase</keyword>
<dbReference type="GO" id="GO:0003964">
    <property type="term" value="F:RNA-directed DNA polymerase activity"/>
    <property type="evidence" value="ECO:0007669"/>
    <property type="project" value="UniProtKB-KW"/>
</dbReference>
<proteinExistence type="predicted"/>
<sequence length="342" mass="39218">MLSFTNRLVDVLGGIINEVQSAFIKDRQILDGPFILNEVMSWCKKKKKQTLLFKVDFEKAYDSVRWEFSDAVFRQVRVWGKWRNGFNVALISSKGSFIIYGSPTDEFQFGEGLKQGDRYSFFILIIMESLHISFQRVVDAGMFHGIDVGGLVNLSHMFYADDAVFIGDMIKLRSGRTLLIELEDVIKMEDEKLIAWRAAHVSLILESLRRKFFNGPESSGKKFVGSRKKALAPKDNVVIAGYTWLRQVNLIDSRLLPKPCIDIASLIWCELCCRGLIPMIICSSLVNDKKILNYYSVVDVPFMDINSYGEWRSWIDNVKLPKKNKSMFQVLITGDGIEQYFV</sequence>
<comment type="caution">
    <text evidence="2">The sequence shown here is derived from an EMBL/GenBank/DDBJ whole genome shotgun (WGS) entry which is preliminary data.</text>
</comment>
<evidence type="ECO:0000259" key="1">
    <source>
        <dbReference type="Pfam" id="PF00078"/>
    </source>
</evidence>
<keyword evidence="2" id="KW-0548">Nucleotidyltransferase</keyword>
<gene>
    <name evidence="2" type="ORF">Tco_0769201</name>
</gene>
<feature type="domain" description="Reverse transcriptase" evidence="1">
    <location>
        <begin position="6"/>
        <end position="169"/>
    </location>
</feature>
<dbReference type="Pfam" id="PF00078">
    <property type="entry name" value="RVT_1"/>
    <property type="match status" value="1"/>
</dbReference>
<dbReference type="EMBL" id="BQNB010011132">
    <property type="protein sequence ID" value="GJS86565.1"/>
    <property type="molecule type" value="Genomic_DNA"/>
</dbReference>
<keyword evidence="2" id="KW-0808">Transferase</keyword>
<reference evidence="2" key="2">
    <citation type="submission" date="2022-01" db="EMBL/GenBank/DDBJ databases">
        <authorList>
            <person name="Yamashiro T."/>
            <person name="Shiraishi A."/>
            <person name="Satake H."/>
            <person name="Nakayama K."/>
        </authorList>
    </citation>
    <scope>NUCLEOTIDE SEQUENCE</scope>
</reference>
<dbReference type="PANTHER" id="PTHR31635:SF196">
    <property type="entry name" value="REVERSE TRANSCRIPTASE DOMAIN-CONTAINING PROTEIN-RELATED"/>
    <property type="match status" value="1"/>
</dbReference>
<dbReference type="Proteomes" id="UP001151760">
    <property type="component" value="Unassembled WGS sequence"/>
</dbReference>
<accession>A0ABQ4Z926</accession>
<reference evidence="2" key="1">
    <citation type="journal article" date="2022" name="Int. J. Mol. Sci.">
        <title>Draft Genome of Tanacetum Coccineum: Genomic Comparison of Closely Related Tanacetum-Family Plants.</title>
        <authorList>
            <person name="Yamashiro T."/>
            <person name="Shiraishi A."/>
            <person name="Nakayama K."/>
            <person name="Satake H."/>
        </authorList>
    </citation>
    <scope>NUCLEOTIDE SEQUENCE</scope>
</reference>
<evidence type="ECO:0000313" key="3">
    <source>
        <dbReference type="Proteomes" id="UP001151760"/>
    </source>
</evidence>
<name>A0ABQ4Z926_9ASTR</name>
<organism evidence="2 3">
    <name type="scientific">Tanacetum coccineum</name>
    <dbReference type="NCBI Taxonomy" id="301880"/>
    <lineage>
        <taxon>Eukaryota</taxon>
        <taxon>Viridiplantae</taxon>
        <taxon>Streptophyta</taxon>
        <taxon>Embryophyta</taxon>
        <taxon>Tracheophyta</taxon>
        <taxon>Spermatophyta</taxon>
        <taxon>Magnoliopsida</taxon>
        <taxon>eudicotyledons</taxon>
        <taxon>Gunneridae</taxon>
        <taxon>Pentapetalae</taxon>
        <taxon>asterids</taxon>
        <taxon>campanulids</taxon>
        <taxon>Asterales</taxon>
        <taxon>Asteraceae</taxon>
        <taxon>Asteroideae</taxon>
        <taxon>Anthemideae</taxon>
        <taxon>Anthemidinae</taxon>
        <taxon>Tanacetum</taxon>
    </lineage>
</organism>